<proteinExistence type="inferred from homology"/>
<dbReference type="GO" id="GO:0005085">
    <property type="term" value="F:guanyl-nucleotide exchange factor activity"/>
    <property type="evidence" value="ECO:0007669"/>
    <property type="project" value="TreeGrafter"/>
</dbReference>
<dbReference type="GO" id="GO:0005829">
    <property type="term" value="C:cytosol"/>
    <property type="evidence" value="ECO:0007669"/>
    <property type="project" value="TreeGrafter"/>
</dbReference>
<dbReference type="InterPro" id="IPR049720">
    <property type="entry name" value="EF1B_bsu/dsu"/>
</dbReference>
<dbReference type="Pfam" id="PF00736">
    <property type="entry name" value="EF1_GNE"/>
    <property type="match status" value="1"/>
</dbReference>
<dbReference type="Proteomes" id="UP000220797">
    <property type="component" value="Unassembled WGS sequence"/>
</dbReference>
<dbReference type="RefSeq" id="XP_028527084.1">
    <property type="nucleotide sequence ID" value="XM_028670320.1"/>
</dbReference>
<keyword evidence="3" id="KW-0648">Protein biosynthesis</keyword>
<sequence>MANIYDELYIPLSYYILHNDGKNLNTNNEKINTNKKTNKKEVINKSSLIIEIKPYGENTDLDYVLKLVKEIKIDGLTWGEAYKKIPFAFGLFKLQVSCVIVDDLVNTDEIIEMIENIGLDEEQCKKKKELEAKQTENDEFEEEEEEEEEIEGLVQSAEIISFNKL</sequence>
<evidence type="ECO:0000256" key="2">
    <source>
        <dbReference type="ARBA" id="ARBA00022768"/>
    </source>
</evidence>
<evidence type="ECO:0000313" key="7">
    <source>
        <dbReference type="Proteomes" id="UP000220797"/>
    </source>
</evidence>
<accession>A0A1J1GP43</accession>
<evidence type="ECO:0000313" key="6">
    <source>
        <dbReference type="EMBL" id="CRG94263.1"/>
    </source>
</evidence>
<reference evidence="6" key="1">
    <citation type="submission" date="2015-04" db="EMBL/GenBank/DDBJ databases">
        <authorList>
            <consortium name="Pathogen Informatics"/>
        </authorList>
    </citation>
    <scope>NUCLEOTIDE SEQUENCE [LARGE SCALE GENOMIC DNA]</scope>
    <source>
        <strain evidence="6">8A</strain>
    </source>
</reference>
<comment type="similarity">
    <text evidence="1">Belongs to the EF-1-beta/EF-1-delta family.</text>
</comment>
<dbReference type="EMBL" id="CVMV01000022">
    <property type="protein sequence ID" value="CRG94263.1"/>
    <property type="molecule type" value="Genomic_DNA"/>
</dbReference>
<dbReference type="SUPFAM" id="SSF54984">
    <property type="entry name" value="eEF-1beta-like"/>
    <property type="match status" value="1"/>
</dbReference>
<dbReference type="GO" id="GO:0005853">
    <property type="term" value="C:eukaryotic translation elongation factor 1 complex"/>
    <property type="evidence" value="ECO:0007669"/>
    <property type="project" value="InterPro"/>
</dbReference>
<dbReference type="AlphaFoldDB" id="A0A1J1GP43"/>
<dbReference type="FunFam" id="3.30.70.60:FF:000001">
    <property type="entry name" value="Elongation factor 1-beta 1 like"/>
    <property type="match status" value="1"/>
</dbReference>
<evidence type="ECO:0000259" key="5">
    <source>
        <dbReference type="SMART" id="SM00888"/>
    </source>
</evidence>
<feature type="compositionally biased region" description="Acidic residues" evidence="4">
    <location>
        <begin position="137"/>
        <end position="151"/>
    </location>
</feature>
<evidence type="ECO:0000256" key="4">
    <source>
        <dbReference type="SAM" id="MobiDB-lite"/>
    </source>
</evidence>
<dbReference type="OrthoDB" id="331763at2759"/>
<organism evidence="6 7">
    <name type="scientific">Plasmodium gallinaceum</name>
    <dbReference type="NCBI Taxonomy" id="5849"/>
    <lineage>
        <taxon>Eukaryota</taxon>
        <taxon>Sar</taxon>
        <taxon>Alveolata</taxon>
        <taxon>Apicomplexa</taxon>
        <taxon>Aconoidasida</taxon>
        <taxon>Haemosporida</taxon>
        <taxon>Plasmodiidae</taxon>
        <taxon>Plasmodium</taxon>
        <taxon>Plasmodium (Haemamoeba)</taxon>
    </lineage>
</organism>
<evidence type="ECO:0000256" key="1">
    <source>
        <dbReference type="ARBA" id="ARBA00007411"/>
    </source>
</evidence>
<comment type="caution">
    <text evidence="6">The sequence shown here is derived from an EMBL/GenBank/DDBJ whole genome shotgun (WGS) entry which is preliminary data.</text>
</comment>
<dbReference type="PANTHER" id="PTHR11595">
    <property type="entry name" value="EF-HAND AND COILED-COIL DOMAIN-CONTAINING FAMILY MEMBER"/>
    <property type="match status" value="1"/>
</dbReference>
<dbReference type="InterPro" id="IPR014038">
    <property type="entry name" value="EF1B_bsu/dsu_GNE"/>
</dbReference>
<dbReference type="CDD" id="cd00292">
    <property type="entry name" value="EF1B"/>
    <property type="match status" value="1"/>
</dbReference>
<protein>
    <submittedName>
        <fullName evidence="6">Elongation factor 1 (EF-1), putative</fullName>
    </submittedName>
</protein>
<feature type="region of interest" description="Disordered" evidence="4">
    <location>
        <begin position="130"/>
        <end position="152"/>
    </location>
</feature>
<dbReference type="PANTHER" id="PTHR11595:SF21">
    <property type="entry name" value="ELONGATION FACTOR 1-BETA"/>
    <property type="match status" value="1"/>
</dbReference>
<dbReference type="GeneID" id="39732497"/>
<dbReference type="OMA" id="IKPYGEE"/>
<dbReference type="GO" id="GO:0003746">
    <property type="term" value="F:translation elongation factor activity"/>
    <property type="evidence" value="ECO:0007669"/>
    <property type="project" value="UniProtKB-KW"/>
</dbReference>
<keyword evidence="7" id="KW-1185">Reference proteome</keyword>
<dbReference type="InterPro" id="IPR036219">
    <property type="entry name" value="eEF-1beta-like_sf"/>
</dbReference>
<dbReference type="Gene3D" id="3.30.70.60">
    <property type="match status" value="1"/>
</dbReference>
<gene>
    <name evidence="6" type="ORF">PGAL8A_00396700</name>
</gene>
<keyword evidence="2 6" id="KW-0251">Elongation factor</keyword>
<dbReference type="InterPro" id="IPR014717">
    <property type="entry name" value="Transl_elong_EF1B/ribsomal_bS6"/>
</dbReference>
<dbReference type="VEuPathDB" id="PlasmoDB:PGAL8A_00396700"/>
<name>A0A1J1GP43_PLAGA</name>
<dbReference type="SMART" id="SM00888">
    <property type="entry name" value="EF1_GNE"/>
    <property type="match status" value="1"/>
</dbReference>
<evidence type="ECO:0000256" key="3">
    <source>
        <dbReference type="ARBA" id="ARBA00022917"/>
    </source>
</evidence>
<feature type="domain" description="Translation elongation factor EF1B beta/delta subunit guanine nucleotide exchange" evidence="5">
    <location>
        <begin position="45"/>
        <end position="165"/>
    </location>
</feature>